<accession>A0AAD6J5S5</accession>
<dbReference type="NCBIfam" id="TIGR01571">
    <property type="entry name" value="A_thal_Cys_rich"/>
    <property type="match status" value="1"/>
</dbReference>
<keyword evidence="3" id="KW-1185">Reference proteome</keyword>
<organism evidence="2 3">
    <name type="scientific">Drechslerella dactyloides</name>
    <name type="common">Nematode-trapping fungus</name>
    <name type="synonym">Arthrobotrys dactyloides</name>
    <dbReference type="NCBI Taxonomy" id="74499"/>
    <lineage>
        <taxon>Eukaryota</taxon>
        <taxon>Fungi</taxon>
        <taxon>Dikarya</taxon>
        <taxon>Ascomycota</taxon>
        <taxon>Pezizomycotina</taxon>
        <taxon>Orbiliomycetes</taxon>
        <taxon>Orbiliales</taxon>
        <taxon>Orbiliaceae</taxon>
        <taxon>Drechslerella</taxon>
    </lineage>
</organism>
<dbReference type="PANTHER" id="PTHR15907">
    <property type="entry name" value="DUF614 FAMILY PROTEIN-RELATED"/>
    <property type="match status" value="1"/>
</dbReference>
<sequence length="226" mass="25165">MSGYTDPSKYNQQYSQPAPAPGQYYSPPIPQQEHHQQYGQYPLQPDHQQLHYQSPQPIVSPSPAAPNPSFSQQPTPQPPPDMAKGHAGAAHAGGPQAWQYDMCGCFGDMGKCCMTCWCPCITYSKIQHRLRHNDMTGYSNCNGPCWGFCALGMCGLQWVMSMMQRGEVRHKYNLVGSGCGDCMRHCCCECCTLIQEDRETETRNSQLVVPAISTGYNSQPAMKYPQ</sequence>
<dbReference type="Pfam" id="PF04749">
    <property type="entry name" value="PLAC8"/>
    <property type="match status" value="1"/>
</dbReference>
<feature type="region of interest" description="Disordered" evidence="1">
    <location>
        <begin position="1"/>
        <end position="90"/>
    </location>
</feature>
<evidence type="ECO:0000313" key="2">
    <source>
        <dbReference type="EMBL" id="KAJ6264989.1"/>
    </source>
</evidence>
<proteinExistence type="predicted"/>
<protein>
    <recommendedName>
        <fullName evidence="4">PLAC8-domain-containing protein</fullName>
    </recommendedName>
</protein>
<feature type="compositionally biased region" description="Polar residues" evidence="1">
    <location>
        <begin position="46"/>
        <end position="57"/>
    </location>
</feature>
<comment type="caution">
    <text evidence="2">The sequence shown here is derived from an EMBL/GenBank/DDBJ whole genome shotgun (WGS) entry which is preliminary data.</text>
</comment>
<dbReference type="AlphaFoldDB" id="A0AAD6J5S5"/>
<name>A0AAD6J5S5_DREDA</name>
<evidence type="ECO:0008006" key="4">
    <source>
        <dbReference type="Google" id="ProtNLM"/>
    </source>
</evidence>
<gene>
    <name evidence="2" type="ORF">Dda_1144</name>
</gene>
<dbReference type="EMBL" id="JAQGDS010000001">
    <property type="protein sequence ID" value="KAJ6264989.1"/>
    <property type="molecule type" value="Genomic_DNA"/>
</dbReference>
<evidence type="ECO:0000313" key="3">
    <source>
        <dbReference type="Proteomes" id="UP001221413"/>
    </source>
</evidence>
<reference evidence="2" key="1">
    <citation type="submission" date="2023-01" db="EMBL/GenBank/DDBJ databases">
        <title>The chitinases involved in constricting ring structure development in the nematode-trapping fungus Drechslerella dactyloides.</title>
        <authorList>
            <person name="Wang R."/>
            <person name="Zhang L."/>
            <person name="Tang P."/>
            <person name="Li S."/>
            <person name="Liang L."/>
        </authorList>
    </citation>
    <scope>NUCLEOTIDE SEQUENCE</scope>
    <source>
        <strain evidence="2">YMF1.00031</strain>
    </source>
</reference>
<dbReference type="InterPro" id="IPR006461">
    <property type="entry name" value="PLAC_motif_containing"/>
</dbReference>
<dbReference type="Proteomes" id="UP001221413">
    <property type="component" value="Unassembled WGS sequence"/>
</dbReference>
<evidence type="ECO:0000256" key="1">
    <source>
        <dbReference type="SAM" id="MobiDB-lite"/>
    </source>
</evidence>